<evidence type="ECO:0000259" key="3">
    <source>
        <dbReference type="PROSITE" id="PS51806"/>
    </source>
</evidence>
<name>A0A8K0N0U5_COCNU</name>
<evidence type="ECO:0000256" key="2">
    <source>
        <dbReference type="SAM" id="MobiDB-lite"/>
    </source>
</evidence>
<dbReference type="InterPro" id="IPR025422">
    <property type="entry name" value="TGA_domain"/>
</dbReference>
<gene>
    <name evidence="4" type="ORF">COCNU_04G014140</name>
</gene>
<dbReference type="GO" id="GO:0043565">
    <property type="term" value="F:sequence-specific DNA binding"/>
    <property type="evidence" value="ECO:0007669"/>
    <property type="project" value="InterPro"/>
</dbReference>
<dbReference type="InterPro" id="IPR051886">
    <property type="entry name" value="Seed_Dev/Stress_Resp_Reg"/>
</dbReference>
<organism evidence="4 5">
    <name type="scientific">Cocos nucifera</name>
    <name type="common">Coconut palm</name>
    <dbReference type="NCBI Taxonomy" id="13894"/>
    <lineage>
        <taxon>Eukaryota</taxon>
        <taxon>Viridiplantae</taxon>
        <taxon>Streptophyta</taxon>
        <taxon>Embryophyta</taxon>
        <taxon>Tracheophyta</taxon>
        <taxon>Spermatophyta</taxon>
        <taxon>Magnoliopsida</taxon>
        <taxon>Liliopsida</taxon>
        <taxon>Arecaceae</taxon>
        <taxon>Arecoideae</taxon>
        <taxon>Cocoseae</taxon>
        <taxon>Attaleinae</taxon>
        <taxon>Cocos</taxon>
    </lineage>
</organism>
<dbReference type="PROSITE" id="PS51806">
    <property type="entry name" value="DOG1"/>
    <property type="match status" value="1"/>
</dbReference>
<dbReference type="AlphaFoldDB" id="A0A8K0N0U5"/>
<keyword evidence="1" id="KW-0175">Coiled coil</keyword>
<protein>
    <recommendedName>
        <fullName evidence="3">DOG1 domain-containing protein</fullName>
    </recommendedName>
</protein>
<feature type="coiled-coil region" evidence="1">
    <location>
        <begin position="115"/>
        <end position="142"/>
    </location>
</feature>
<dbReference type="PANTHER" id="PTHR46354:SF4">
    <property type="entry name" value="PROTEIN DOG1-LIKE 3"/>
    <property type="match status" value="1"/>
</dbReference>
<reference evidence="4" key="2">
    <citation type="submission" date="2019-07" db="EMBL/GenBank/DDBJ databases">
        <authorList>
            <person name="Yang Y."/>
            <person name="Bocs S."/>
            <person name="Baudouin L."/>
        </authorList>
    </citation>
    <scope>NUCLEOTIDE SEQUENCE</scope>
    <source>
        <tissue evidence="4">Spear leaf of Hainan Tall coconut</tissue>
    </source>
</reference>
<dbReference type="OrthoDB" id="542841at2759"/>
<sequence length="192" mass="22015">MDSDLQALRAAASTPRPETPEEEAEKDRRLTLLVERVLGHCENYYRAKAACATRDVTPMFSPTWTSSTENLFLWVGGRRPSVAFHLFFSKSGLQLEAQRDEVIRGVPTRDLADLSQDQLERINEHQRRIIRKEREISEEEARSQEGVADTQMVELSHVLREMGGSGEAAQMMEPAMQEKREKMRRVLEKADE</sequence>
<evidence type="ECO:0000313" key="5">
    <source>
        <dbReference type="Proteomes" id="UP000797356"/>
    </source>
</evidence>
<evidence type="ECO:0000313" key="4">
    <source>
        <dbReference type="EMBL" id="KAG1339108.1"/>
    </source>
</evidence>
<dbReference type="Pfam" id="PF14144">
    <property type="entry name" value="DOG1"/>
    <property type="match status" value="1"/>
</dbReference>
<dbReference type="EMBL" id="CM017875">
    <property type="protein sequence ID" value="KAG1339108.1"/>
    <property type="molecule type" value="Genomic_DNA"/>
</dbReference>
<feature type="compositionally biased region" description="Basic and acidic residues" evidence="2">
    <location>
        <begin position="176"/>
        <end position="192"/>
    </location>
</feature>
<comment type="caution">
    <text evidence="4">The sequence shown here is derived from an EMBL/GenBank/DDBJ whole genome shotgun (WGS) entry which is preliminary data.</text>
</comment>
<proteinExistence type="predicted"/>
<dbReference type="GO" id="GO:0006351">
    <property type="term" value="P:DNA-templated transcription"/>
    <property type="evidence" value="ECO:0007669"/>
    <property type="project" value="InterPro"/>
</dbReference>
<feature type="domain" description="DOG1" evidence="3">
    <location>
        <begin position="1"/>
        <end position="192"/>
    </location>
</feature>
<dbReference type="PANTHER" id="PTHR46354">
    <property type="entry name" value="DOG1 DOMAIN-CONTAINING PROTEIN"/>
    <property type="match status" value="1"/>
</dbReference>
<feature type="region of interest" description="Disordered" evidence="2">
    <location>
        <begin position="164"/>
        <end position="192"/>
    </location>
</feature>
<evidence type="ECO:0000256" key="1">
    <source>
        <dbReference type="SAM" id="Coils"/>
    </source>
</evidence>
<keyword evidence="5" id="KW-1185">Reference proteome</keyword>
<dbReference type="Proteomes" id="UP000797356">
    <property type="component" value="Chromosome 4"/>
</dbReference>
<accession>A0A8K0N0U5</accession>
<feature type="region of interest" description="Disordered" evidence="2">
    <location>
        <begin position="1"/>
        <end position="27"/>
    </location>
</feature>
<reference evidence="4" key="1">
    <citation type="journal article" date="2017" name="Gigascience">
        <title>The genome draft of coconut (Cocos nucifera).</title>
        <authorList>
            <person name="Xiao Y."/>
            <person name="Xu P."/>
            <person name="Fan H."/>
            <person name="Baudouin L."/>
            <person name="Xia W."/>
            <person name="Bocs S."/>
            <person name="Xu J."/>
            <person name="Li Q."/>
            <person name="Guo A."/>
            <person name="Zhou L."/>
            <person name="Li J."/>
            <person name="Wu Y."/>
            <person name="Ma Z."/>
            <person name="Armero A."/>
            <person name="Issali A.E."/>
            <person name="Liu N."/>
            <person name="Peng M."/>
            <person name="Yang Y."/>
        </authorList>
    </citation>
    <scope>NUCLEOTIDE SEQUENCE</scope>
    <source>
        <tissue evidence="4">Spear leaf of Hainan Tall coconut</tissue>
    </source>
</reference>